<reference evidence="3" key="1">
    <citation type="submission" date="2021-03" db="EMBL/GenBank/DDBJ databases">
        <authorList>
            <person name="Li Z."/>
            <person name="Yang C."/>
        </authorList>
    </citation>
    <scope>NUCLEOTIDE SEQUENCE</scope>
    <source>
        <strain evidence="3">Dzin_1.0</strain>
        <tissue evidence="3">Leaf</tissue>
    </source>
</reference>
<reference evidence="3" key="2">
    <citation type="journal article" date="2022" name="Hortic Res">
        <title>The genome of Dioscorea zingiberensis sheds light on the biosynthesis, origin and evolution of the medicinally important diosgenin saponins.</title>
        <authorList>
            <person name="Li Y."/>
            <person name="Tan C."/>
            <person name="Li Z."/>
            <person name="Guo J."/>
            <person name="Li S."/>
            <person name="Chen X."/>
            <person name="Wang C."/>
            <person name="Dai X."/>
            <person name="Yang H."/>
            <person name="Song W."/>
            <person name="Hou L."/>
            <person name="Xu J."/>
            <person name="Tong Z."/>
            <person name="Xu A."/>
            <person name="Yuan X."/>
            <person name="Wang W."/>
            <person name="Yang Q."/>
            <person name="Chen L."/>
            <person name="Sun Z."/>
            <person name="Wang K."/>
            <person name="Pan B."/>
            <person name="Chen J."/>
            <person name="Bao Y."/>
            <person name="Liu F."/>
            <person name="Qi X."/>
            <person name="Gang D.R."/>
            <person name="Wen J."/>
            <person name="Li J."/>
        </authorList>
    </citation>
    <scope>NUCLEOTIDE SEQUENCE</scope>
    <source>
        <strain evidence="3">Dzin_1.0</strain>
    </source>
</reference>
<organism evidence="3 4">
    <name type="scientific">Dioscorea zingiberensis</name>
    <dbReference type="NCBI Taxonomy" id="325984"/>
    <lineage>
        <taxon>Eukaryota</taxon>
        <taxon>Viridiplantae</taxon>
        <taxon>Streptophyta</taxon>
        <taxon>Embryophyta</taxon>
        <taxon>Tracheophyta</taxon>
        <taxon>Spermatophyta</taxon>
        <taxon>Magnoliopsida</taxon>
        <taxon>Liliopsida</taxon>
        <taxon>Dioscoreales</taxon>
        <taxon>Dioscoreaceae</taxon>
        <taxon>Dioscorea</taxon>
    </lineage>
</organism>
<gene>
    <name evidence="3" type="ORF">J5N97_024618</name>
</gene>
<dbReference type="InterPro" id="IPR008889">
    <property type="entry name" value="VQ"/>
</dbReference>
<dbReference type="EMBL" id="JAGGNH010000007">
    <property type="protein sequence ID" value="KAJ0967701.1"/>
    <property type="molecule type" value="Genomic_DNA"/>
</dbReference>
<dbReference type="PANTHER" id="PTHR34794:SF1">
    <property type="entry name" value="OS10G0101800 PROTEIN"/>
    <property type="match status" value="1"/>
</dbReference>
<evidence type="ECO:0000313" key="4">
    <source>
        <dbReference type="Proteomes" id="UP001085076"/>
    </source>
</evidence>
<accession>A0A9D5C721</accession>
<sequence>MDSSYPHGSFQLTPPPPATEPPYLAAIHAVRKPPSKPWRRPEPPPARVYRVEPRGFRRLVQRLTGAPPPQAATRPLKETAPPPPPLDLAPRSRGSEQLSGDASFSGMKPVMTPKHAGGLQLPAVGGQIGFFSPTFYSGWCLSPLFSPGTMAALDHSSSTVL</sequence>
<evidence type="ECO:0000313" key="3">
    <source>
        <dbReference type="EMBL" id="KAJ0967701.1"/>
    </source>
</evidence>
<proteinExistence type="predicted"/>
<protein>
    <recommendedName>
        <fullName evidence="2">VQ domain-containing protein</fullName>
    </recommendedName>
</protein>
<feature type="region of interest" description="Disordered" evidence="1">
    <location>
        <begin position="1"/>
        <end position="105"/>
    </location>
</feature>
<keyword evidence="4" id="KW-1185">Reference proteome</keyword>
<dbReference type="AlphaFoldDB" id="A0A9D5C721"/>
<dbReference type="Pfam" id="PF05678">
    <property type="entry name" value="VQ"/>
    <property type="match status" value="1"/>
</dbReference>
<dbReference type="OrthoDB" id="689462at2759"/>
<evidence type="ECO:0000256" key="1">
    <source>
        <dbReference type="SAM" id="MobiDB-lite"/>
    </source>
</evidence>
<name>A0A9D5C721_9LILI</name>
<dbReference type="Proteomes" id="UP001085076">
    <property type="component" value="Miscellaneous, Linkage group lg07"/>
</dbReference>
<dbReference type="PANTHER" id="PTHR34794">
    <property type="entry name" value="EXPRESSED PROTEIN"/>
    <property type="match status" value="1"/>
</dbReference>
<feature type="domain" description="VQ" evidence="2">
    <location>
        <begin position="43"/>
        <end position="69"/>
    </location>
</feature>
<comment type="caution">
    <text evidence="3">The sequence shown here is derived from an EMBL/GenBank/DDBJ whole genome shotgun (WGS) entry which is preliminary data.</text>
</comment>
<evidence type="ECO:0000259" key="2">
    <source>
        <dbReference type="Pfam" id="PF05678"/>
    </source>
</evidence>
<feature type="compositionally biased region" description="Basic residues" evidence="1">
    <location>
        <begin position="29"/>
        <end position="38"/>
    </location>
</feature>
<dbReference type="InterPro" id="IPR039610">
    <property type="entry name" value="VQ29"/>
</dbReference>